<keyword evidence="4" id="KW-0347">Helicase</keyword>
<dbReference type="Pfam" id="PF00176">
    <property type="entry name" value="SNF2-rel_dom"/>
    <property type="match status" value="1"/>
</dbReference>
<dbReference type="CDD" id="cd17919">
    <property type="entry name" value="DEXHc_Snf"/>
    <property type="match status" value="1"/>
</dbReference>
<dbReference type="EMBL" id="BMNK01000004">
    <property type="protein sequence ID" value="GGP06744.1"/>
    <property type="molecule type" value="Genomic_DNA"/>
</dbReference>
<dbReference type="Pfam" id="PF00271">
    <property type="entry name" value="Helicase_C"/>
    <property type="match status" value="1"/>
</dbReference>
<dbReference type="GO" id="GO:0016787">
    <property type="term" value="F:hydrolase activity"/>
    <property type="evidence" value="ECO:0007669"/>
    <property type="project" value="UniProtKB-KW"/>
</dbReference>
<accession>A0A918A407</accession>
<gene>
    <name evidence="4" type="ORF">GCM10012278_31710</name>
</gene>
<dbReference type="SMART" id="SM00490">
    <property type="entry name" value="HELICc"/>
    <property type="match status" value="1"/>
</dbReference>
<keyword evidence="4" id="KW-0067">ATP-binding</keyword>
<dbReference type="InterPro" id="IPR000330">
    <property type="entry name" value="SNF2_N"/>
</dbReference>
<dbReference type="InterPro" id="IPR001650">
    <property type="entry name" value="Helicase_C-like"/>
</dbReference>
<dbReference type="SMART" id="SM00487">
    <property type="entry name" value="DEXDc"/>
    <property type="match status" value="1"/>
</dbReference>
<dbReference type="Proteomes" id="UP000660745">
    <property type="component" value="Unassembled WGS sequence"/>
</dbReference>
<dbReference type="PROSITE" id="PS51194">
    <property type="entry name" value="HELICASE_CTER"/>
    <property type="match status" value="1"/>
</dbReference>
<dbReference type="InterPro" id="IPR038718">
    <property type="entry name" value="SNF2-like_sf"/>
</dbReference>
<dbReference type="GO" id="GO:0005524">
    <property type="term" value="F:ATP binding"/>
    <property type="evidence" value="ECO:0007669"/>
    <property type="project" value="InterPro"/>
</dbReference>
<dbReference type="GO" id="GO:0004386">
    <property type="term" value="F:helicase activity"/>
    <property type="evidence" value="ECO:0007669"/>
    <property type="project" value="UniProtKB-KW"/>
</dbReference>
<name>A0A918A407_9ACTN</name>
<keyword evidence="5" id="KW-1185">Reference proteome</keyword>
<proteinExistence type="predicted"/>
<dbReference type="InterPro" id="IPR014001">
    <property type="entry name" value="Helicase_ATP-bd"/>
</dbReference>
<dbReference type="InterPro" id="IPR049730">
    <property type="entry name" value="SNF2/RAD54-like_C"/>
</dbReference>
<dbReference type="Gene3D" id="3.40.50.300">
    <property type="entry name" value="P-loop containing nucleotide triphosphate hydrolases"/>
    <property type="match status" value="1"/>
</dbReference>
<dbReference type="Gene3D" id="3.40.50.10810">
    <property type="entry name" value="Tandem AAA-ATPase domain"/>
    <property type="match status" value="1"/>
</dbReference>
<evidence type="ECO:0000256" key="1">
    <source>
        <dbReference type="ARBA" id="ARBA00022801"/>
    </source>
</evidence>
<feature type="domain" description="Helicase ATP-binding" evidence="2">
    <location>
        <begin position="330"/>
        <end position="487"/>
    </location>
</feature>
<dbReference type="AlphaFoldDB" id="A0A918A407"/>
<organism evidence="4 5">
    <name type="scientific">Nonomuraea glycinis</name>
    <dbReference type="NCBI Taxonomy" id="2047744"/>
    <lineage>
        <taxon>Bacteria</taxon>
        <taxon>Bacillati</taxon>
        <taxon>Actinomycetota</taxon>
        <taxon>Actinomycetes</taxon>
        <taxon>Streptosporangiales</taxon>
        <taxon>Streptosporangiaceae</taxon>
        <taxon>Nonomuraea</taxon>
    </lineage>
</organism>
<feature type="domain" description="Helicase C-terminal" evidence="3">
    <location>
        <begin position="572"/>
        <end position="750"/>
    </location>
</feature>
<protein>
    <submittedName>
        <fullName evidence="4">Helicase SNF2</fullName>
    </submittedName>
</protein>
<keyword evidence="1" id="KW-0378">Hydrolase</keyword>
<dbReference type="PROSITE" id="PS51192">
    <property type="entry name" value="HELICASE_ATP_BIND_1"/>
    <property type="match status" value="1"/>
</dbReference>
<evidence type="ECO:0000259" key="2">
    <source>
        <dbReference type="PROSITE" id="PS51192"/>
    </source>
</evidence>
<keyword evidence="4" id="KW-0547">Nucleotide-binding</keyword>
<dbReference type="SUPFAM" id="SSF52540">
    <property type="entry name" value="P-loop containing nucleoside triphosphate hydrolases"/>
    <property type="match status" value="2"/>
</dbReference>
<evidence type="ECO:0000259" key="3">
    <source>
        <dbReference type="PROSITE" id="PS51194"/>
    </source>
</evidence>
<dbReference type="PANTHER" id="PTHR10799">
    <property type="entry name" value="SNF2/RAD54 HELICASE FAMILY"/>
    <property type="match status" value="1"/>
</dbReference>
<comment type="caution">
    <text evidence="4">The sequence shown here is derived from an EMBL/GenBank/DDBJ whole genome shotgun (WGS) entry which is preliminary data.</text>
</comment>
<dbReference type="RefSeq" id="WP_225277297.1">
    <property type="nucleotide sequence ID" value="NZ_BMNK01000004.1"/>
</dbReference>
<dbReference type="InterPro" id="IPR027417">
    <property type="entry name" value="P-loop_NTPase"/>
</dbReference>
<dbReference type="CDD" id="cd18793">
    <property type="entry name" value="SF2_C_SNF"/>
    <property type="match status" value="1"/>
</dbReference>
<reference evidence="4" key="1">
    <citation type="journal article" date="2014" name="Int. J. Syst. Evol. Microbiol.">
        <title>Complete genome sequence of Corynebacterium casei LMG S-19264T (=DSM 44701T), isolated from a smear-ripened cheese.</title>
        <authorList>
            <consortium name="US DOE Joint Genome Institute (JGI-PGF)"/>
            <person name="Walter F."/>
            <person name="Albersmeier A."/>
            <person name="Kalinowski J."/>
            <person name="Ruckert C."/>
        </authorList>
    </citation>
    <scope>NUCLEOTIDE SEQUENCE</scope>
    <source>
        <strain evidence="4">CGMCC 4.7430</strain>
    </source>
</reference>
<evidence type="ECO:0000313" key="4">
    <source>
        <dbReference type="EMBL" id="GGP06744.1"/>
    </source>
</evidence>
<reference evidence="4" key="2">
    <citation type="submission" date="2020-09" db="EMBL/GenBank/DDBJ databases">
        <authorList>
            <person name="Sun Q."/>
            <person name="Zhou Y."/>
        </authorList>
    </citation>
    <scope>NUCLEOTIDE SEQUENCE</scope>
    <source>
        <strain evidence="4">CGMCC 4.7430</strain>
    </source>
</reference>
<evidence type="ECO:0000313" key="5">
    <source>
        <dbReference type="Proteomes" id="UP000660745"/>
    </source>
</evidence>
<sequence>MATDEAAPRGKQARELLERAGRLLGDAQALRREHDAALDAVHTALNVIRERQARAELAGIPLSRLKDVTGGRLRLGTLEKAGYATVLDVLNATPYELQRLPGVGPHTQRQAHAAARQIAGAAQEVATVHLDVERQDDPDTTALLIALHRLVDAGPELTRARRTAATLEERLGGLIPRARPAGSWWRGLLSGRQRRDEAATAATELATLLDDGAGAGGGRGGMSVGGEMSAGTADAVVASAGGEAGMRLLIAQATTDLLRPAADEVAAWIDFELRAAEYYNLLAELAAVEPHDRVAAEGFLPDELADRVRAQALDDTCRRVSLRGYQAFGARFALAQRRVILGDEMGLGKTIQAIAALAHLAATGATHFLVVCPASVLVNWVREVEARSTLRAYRLHGAERAVARAEWAERGGVAVITYDGLGGLDGAPPLGMFVVDEAHYVKNGETQRSRAVAGWCDRAERVLFMTGTPMENHVEEFRTLVGYLQPSRLAEIRGSDAAAGAQAFRRAVAPVYLRRNQEDVLTELPDLVRVDEWETFSAADEDAYRTAVAAGRFMDMRRAAYAVPEKSAKLERLRELVEEAADNGLKVVVFSYFRAVLTVVEQALRPQVSGPQVSGPQALGSQVFGPISGSVPPERRQQVVDAFTAAPGHAVLLAQIQAGGIGLNLQAASVVIICEPQVKPTTESQAVARAHRMGQVRRVQVHRLLSPDSVDERMLRILRAKTALFDTYARRSHLAESTPDAVDVSERDLARQIVEEEQRRLAVGAASIMGTASEHDADPGAPE</sequence>